<dbReference type="AlphaFoldDB" id="D7FKV4"/>
<sequence length="184" mass="20467">MPSSPFSLAPSRWLVMMDIGREKGTWMPQSWGRSGRRVEVDLLLEFLPGGDMKAVVDSPFVDMTVTPGKWSVGAAQGKPRRRPTNSLGSLTSDTCRFWVETDGFGRGDVTIPAGRIYFAVPAWGGKLSRKGLVTVRQRRWLVREESRILGVFGTELLIPDAEGRLPPRTPRPRTPPFPDGFRDG</sequence>
<feature type="region of interest" description="Disordered" evidence="1">
    <location>
        <begin position="161"/>
        <end position="184"/>
    </location>
</feature>
<evidence type="ECO:0000313" key="3">
    <source>
        <dbReference type="Proteomes" id="UP000002630"/>
    </source>
</evidence>
<dbReference type="Proteomes" id="UP000002630">
    <property type="component" value="Linkage Group LG12"/>
</dbReference>
<protein>
    <submittedName>
        <fullName evidence="2">Uncharacterized protein</fullName>
    </submittedName>
</protein>
<name>D7FKV4_ECTSI</name>
<dbReference type="InParanoid" id="D7FKV4"/>
<feature type="compositionally biased region" description="Pro residues" evidence="1">
    <location>
        <begin position="167"/>
        <end position="178"/>
    </location>
</feature>
<accession>D7FKV4</accession>
<dbReference type="OrthoDB" id="45740at2759"/>
<dbReference type="EMBL" id="FN649737">
    <property type="protein sequence ID" value="CBJ29499.1"/>
    <property type="molecule type" value="Genomic_DNA"/>
</dbReference>
<dbReference type="EMBL" id="FN648060">
    <property type="protein sequence ID" value="CBJ29499.1"/>
    <property type="molecule type" value="Genomic_DNA"/>
</dbReference>
<evidence type="ECO:0000313" key="2">
    <source>
        <dbReference type="EMBL" id="CBJ29499.1"/>
    </source>
</evidence>
<proteinExistence type="predicted"/>
<organism evidence="2 3">
    <name type="scientific">Ectocarpus siliculosus</name>
    <name type="common">Brown alga</name>
    <name type="synonym">Conferva siliculosa</name>
    <dbReference type="NCBI Taxonomy" id="2880"/>
    <lineage>
        <taxon>Eukaryota</taxon>
        <taxon>Sar</taxon>
        <taxon>Stramenopiles</taxon>
        <taxon>Ochrophyta</taxon>
        <taxon>PX clade</taxon>
        <taxon>Phaeophyceae</taxon>
        <taxon>Ectocarpales</taxon>
        <taxon>Ectocarpaceae</taxon>
        <taxon>Ectocarpus</taxon>
    </lineage>
</organism>
<gene>
    <name evidence="2" type="ORF">Esi_0149_0035</name>
</gene>
<dbReference type="eggNOG" id="ENOG502S7BP">
    <property type="taxonomic scope" value="Eukaryota"/>
</dbReference>
<keyword evidence="3" id="KW-1185">Reference proteome</keyword>
<reference evidence="2 3" key="1">
    <citation type="journal article" date="2010" name="Nature">
        <title>The Ectocarpus genome and the independent evolution of multicellularity in brown algae.</title>
        <authorList>
            <person name="Cock J.M."/>
            <person name="Sterck L."/>
            <person name="Rouze P."/>
            <person name="Scornet D."/>
            <person name="Allen A.E."/>
            <person name="Amoutzias G."/>
            <person name="Anthouard V."/>
            <person name="Artiguenave F."/>
            <person name="Aury J.M."/>
            <person name="Badger J.H."/>
            <person name="Beszteri B."/>
            <person name="Billiau K."/>
            <person name="Bonnet E."/>
            <person name="Bothwell J.H."/>
            <person name="Bowler C."/>
            <person name="Boyen C."/>
            <person name="Brownlee C."/>
            <person name="Carrano C.J."/>
            <person name="Charrier B."/>
            <person name="Cho G.Y."/>
            <person name="Coelho S.M."/>
            <person name="Collen J."/>
            <person name="Corre E."/>
            <person name="Da Silva C."/>
            <person name="Delage L."/>
            <person name="Delaroque N."/>
            <person name="Dittami S.M."/>
            <person name="Doulbeau S."/>
            <person name="Elias M."/>
            <person name="Farnham G."/>
            <person name="Gachon C.M."/>
            <person name="Gschloessl B."/>
            <person name="Heesch S."/>
            <person name="Jabbari K."/>
            <person name="Jubin C."/>
            <person name="Kawai H."/>
            <person name="Kimura K."/>
            <person name="Kloareg B."/>
            <person name="Kupper F.C."/>
            <person name="Lang D."/>
            <person name="Le Bail A."/>
            <person name="Leblanc C."/>
            <person name="Lerouge P."/>
            <person name="Lohr M."/>
            <person name="Lopez P.J."/>
            <person name="Martens C."/>
            <person name="Maumus F."/>
            <person name="Michel G."/>
            <person name="Miranda-Saavedra D."/>
            <person name="Morales J."/>
            <person name="Moreau H."/>
            <person name="Motomura T."/>
            <person name="Nagasato C."/>
            <person name="Napoli C.A."/>
            <person name="Nelson D.R."/>
            <person name="Nyvall-Collen P."/>
            <person name="Peters A.F."/>
            <person name="Pommier C."/>
            <person name="Potin P."/>
            <person name="Poulain J."/>
            <person name="Quesneville H."/>
            <person name="Read B."/>
            <person name="Rensing S.A."/>
            <person name="Ritter A."/>
            <person name="Rousvoal S."/>
            <person name="Samanta M."/>
            <person name="Samson G."/>
            <person name="Schroeder D.C."/>
            <person name="Segurens B."/>
            <person name="Strittmatter M."/>
            <person name="Tonon T."/>
            <person name="Tregear J.W."/>
            <person name="Valentin K."/>
            <person name="von Dassow P."/>
            <person name="Yamagishi T."/>
            <person name="Van de Peer Y."/>
            <person name="Wincker P."/>
        </authorList>
    </citation>
    <scope>NUCLEOTIDE SEQUENCE [LARGE SCALE GENOMIC DNA]</scope>
    <source>
        <strain evidence="3">Ec32 / CCAP1310/4</strain>
    </source>
</reference>
<evidence type="ECO:0000256" key="1">
    <source>
        <dbReference type="SAM" id="MobiDB-lite"/>
    </source>
</evidence>
<dbReference type="OMA" id="MDIGREK"/>